<dbReference type="AlphaFoldDB" id="A0A5J4W047"/>
<name>A0A5J4W047_9EUKA</name>
<reference evidence="2 3" key="1">
    <citation type="submission" date="2019-03" db="EMBL/GenBank/DDBJ databases">
        <title>Single cell metagenomics reveals metabolic interactions within the superorganism composed of flagellate Streblomastix strix and complex community of Bacteroidetes bacteria on its surface.</title>
        <authorList>
            <person name="Treitli S.C."/>
            <person name="Kolisko M."/>
            <person name="Husnik F."/>
            <person name="Keeling P."/>
            <person name="Hampl V."/>
        </authorList>
    </citation>
    <scope>NUCLEOTIDE SEQUENCE [LARGE SCALE GENOMIC DNA]</scope>
    <source>
        <strain evidence="2">ST1C</strain>
    </source>
</reference>
<feature type="transmembrane region" description="Helical" evidence="1">
    <location>
        <begin position="46"/>
        <end position="66"/>
    </location>
</feature>
<comment type="caution">
    <text evidence="2">The sequence shown here is derived from an EMBL/GenBank/DDBJ whole genome shotgun (WGS) entry which is preliminary data.</text>
</comment>
<evidence type="ECO:0000313" key="2">
    <source>
        <dbReference type="EMBL" id="KAA6387879.1"/>
    </source>
</evidence>
<evidence type="ECO:0000256" key="1">
    <source>
        <dbReference type="SAM" id="Phobius"/>
    </source>
</evidence>
<organism evidence="2 3">
    <name type="scientific">Streblomastix strix</name>
    <dbReference type="NCBI Taxonomy" id="222440"/>
    <lineage>
        <taxon>Eukaryota</taxon>
        <taxon>Metamonada</taxon>
        <taxon>Preaxostyla</taxon>
        <taxon>Oxymonadida</taxon>
        <taxon>Streblomastigidae</taxon>
        <taxon>Streblomastix</taxon>
    </lineage>
</organism>
<proteinExistence type="predicted"/>
<sequence length="104" mass="11101">MVCVPYQHPSVSIGLDRLAIQNVILVLKFRSKQGERQVVIAGRLKVTVTNVLPVQVVRLVIIAQFIGVSGPTVSPTMVLVIGAATKSIANIVITVITLALELFG</sequence>
<feature type="transmembrane region" description="Helical" evidence="1">
    <location>
        <begin position="78"/>
        <end position="103"/>
    </location>
</feature>
<accession>A0A5J4W047</accession>
<gene>
    <name evidence="2" type="ORF">EZS28_016595</name>
</gene>
<keyword evidence="1" id="KW-1133">Transmembrane helix</keyword>
<keyword evidence="1" id="KW-0472">Membrane</keyword>
<keyword evidence="1" id="KW-0812">Transmembrane</keyword>
<dbReference type="Proteomes" id="UP000324800">
    <property type="component" value="Unassembled WGS sequence"/>
</dbReference>
<dbReference type="EMBL" id="SNRW01004204">
    <property type="protein sequence ID" value="KAA6387879.1"/>
    <property type="molecule type" value="Genomic_DNA"/>
</dbReference>
<protein>
    <submittedName>
        <fullName evidence="2">Uncharacterized protein</fullName>
    </submittedName>
</protein>
<evidence type="ECO:0000313" key="3">
    <source>
        <dbReference type="Proteomes" id="UP000324800"/>
    </source>
</evidence>